<dbReference type="InterPro" id="IPR011032">
    <property type="entry name" value="GroES-like_sf"/>
</dbReference>
<proteinExistence type="predicted"/>
<protein>
    <submittedName>
        <fullName evidence="5">Zinc-binding dehydrogenase</fullName>
    </submittedName>
</protein>
<evidence type="ECO:0000256" key="1">
    <source>
        <dbReference type="ARBA" id="ARBA00001947"/>
    </source>
</evidence>
<dbReference type="PANTHER" id="PTHR43401:SF2">
    <property type="entry name" value="L-THREONINE 3-DEHYDROGENASE"/>
    <property type="match status" value="1"/>
</dbReference>
<dbReference type="Pfam" id="PF08240">
    <property type="entry name" value="ADH_N"/>
    <property type="match status" value="1"/>
</dbReference>
<dbReference type="RefSeq" id="WP_394301352.1">
    <property type="nucleotide sequence ID" value="NZ_JBHMQT010000025.1"/>
</dbReference>
<evidence type="ECO:0000256" key="2">
    <source>
        <dbReference type="ARBA" id="ARBA00023002"/>
    </source>
</evidence>
<accession>A0ABV6U7T8</accession>
<dbReference type="PANTHER" id="PTHR43401">
    <property type="entry name" value="L-THREONINE 3-DEHYDROGENASE"/>
    <property type="match status" value="1"/>
</dbReference>
<reference evidence="5 6" key="1">
    <citation type="submission" date="2024-09" db="EMBL/GenBank/DDBJ databases">
        <authorList>
            <person name="Sun Q."/>
            <person name="Mori K."/>
        </authorList>
    </citation>
    <scope>NUCLEOTIDE SEQUENCE [LARGE SCALE GENOMIC DNA]</scope>
    <source>
        <strain evidence="5 6">TBRC 1851</strain>
    </source>
</reference>
<feature type="domain" description="Alcohol dehydrogenase-like N-terminal" evidence="4">
    <location>
        <begin position="23"/>
        <end position="110"/>
    </location>
</feature>
<evidence type="ECO:0000259" key="3">
    <source>
        <dbReference type="Pfam" id="PF00107"/>
    </source>
</evidence>
<dbReference type="EMBL" id="JBHMQT010000025">
    <property type="protein sequence ID" value="MFC0863186.1"/>
    <property type="molecule type" value="Genomic_DNA"/>
</dbReference>
<dbReference type="Proteomes" id="UP001589870">
    <property type="component" value="Unassembled WGS sequence"/>
</dbReference>
<dbReference type="Gene3D" id="3.90.180.10">
    <property type="entry name" value="Medium-chain alcohol dehydrogenases, catalytic domain"/>
    <property type="match status" value="2"/>
</dbReference>
<dbReference type="InterPro" id="IPR050129">
    <property type="entry name" value="Zn_alcohol_dh"/>
</dbReference>
<keyword evidence="2" id="KW-0560">Oxidoreductase</keyword>
<evidence type="ECO:0000313" key="5">
    <source>
        <dbReference type="EMBL" id="MFC0863186.1"/>
    </source>
</evidence>
<dbReference type="SUPFAM" id="SSF50129">
    <property type="entry name" value="GroES-like"/>
    <property type="match status" value="1"/>
</dbReference>
<dbReference type="InterPro" id="IPR013149">
    <property type="entry name" value="ADH-like_C"/>
</dbReference>
<comment type="cofactor">
    <cofactor evidence="1">
        <name>Zn(2+)</name>
        <dbReference type="ChEBI" id="CHEBI:29105"/>
    </cofactor>
</comment>
<dbReference type="SUPFAM" id="SSF51735">
    <property type="entry name" value="NAD(P)-binding Rossmann-fold domains"/>
    <property type="match status" value="1"/>
</dbReference>
<dbReference type="Gene3D" id="3.40.50.720">
    <property type="entry name" value="NAD(P)-binding Rossmann-like Domain"/>
    <property type="match status" value="1"/>
</dbReference>
<evidence type="ECO:0000259" key="4">
    <source>
        <dbReference type="Pfam" id="PF08240"/>
    </source>
</evidence>
<name>A0ABV6U7T8_9ACTN</name>
<sequence>MRAAYMPAPGRVEVADFEIPRPGEGQVLVRMEYASICGSDTHVVHHGFHLEHGLGQPGYPGHEGVGEVVESRSPSYVPGQAVLTAPISMIGGCFSEYMVIDARQLVALPDGDRRSLLLGQQLGTTIFAMKKFWPGGPVHGQGKVAAVIGAGSAGLFFLQHLRRLGFDRVIVSDLDSRRLEVAGRLGADETVQAPGRAIGEVIADLTAGRGADFIIEAAGYDATRAEAIEALANQGTAGFYGFPELHGHAPFPTYPAFRKSATVQWASRAQDEPGLASFREAVAAIAAGEVEVDYCTEVTFDLEQVPEAIELAARQGRGAVKIGIRIAADAS</sequence>
<evidence type="ECO:0000313" key="6">
    <source>
        <dbReference type="Proteomes" id="UP001589870"/>
    </source>
</evidence>
<dbReference type="InterPro" id="IPR036291">
    <property type="entry name" value="NAD(P)-bd_dom_sf"/>
</dbReference>
<gene>
    <name evidence="5" type="ORF">ACFHYQ_12865</name>
</gene>
<dbReference type="InterPro" id="IPR013154">
    <property type="entry name" value="ADH-like_N"/>
</dbReference>
<keyword evidence="6" id="KW-1185">Reference proteome</keyword>
<organism evidence="5 6">
    <name type="scientific">Sphaerimonospora cavernae</name>
    <dbReference type="NCBI Taxonomy" id="1740611"/>
    <lineage>
        <taxon>Bacteria</taxon>
        <taxon>Bacillati</taxon>
        <taxon>Actinomycetota</taxon>
        <taxon>Actinomycetes</taxon>
        <taxon>Streptosporangiales</taxon>
        <taxon>Streptosporangiaceae</taxon>
        <taxon>Sphaerimonospora</taxon>
    </lineage>
</organism>
<comment type="caution">
    <text evidence="5">The sequence shown here is derived from an EMBL/GenBank/DDBJ whole genome shotgun (WGS) entry which is preliminary data.</text>
</comment>
<dbReference type="Pfam" id="PF00107">
    <property type="entry name" value="ADH_zinc_N"/>
    <property type="match status" value="1"/>
</dbReference>
<feature type="domain" description="Alcohol dehydrogenase-like C-terminal" evidence="3">
    <location>
        <begin position="154"/>
        <end position="281"/>
    </location>
</feature>